<dbReference type="AlphaFoldDB" id="A0A926ETD5"/>
<feature type="chain" id="PRO_5038875913" description="FMN-binding protein" evidence="2">
    <location>
        <begin position="23"/>
        <end position="374"/>
    </location>
</feature>
<accession>A0A926ETD5</accession>
<sequence length="374" mass="40051">MKKIVSLILVLTLIMTALVGCSKPDETKDNPEPPVTQPEDQDNDQDSSAEGGKIAKLGLGQNISIASSKDADGNDVLALGQADVTMAAVGFDADGKVASVSIDVVQAKTPYDKDLKISADIDAPVKSKKELGPDYNMKPASAIGKEWFEQMDAFEEWMIGKSVDEIKNLKVTQKDEHHTHIPDVPELTSSVTMTVQDYIAAVAEAWDNAVDATGAEKVGLGVSSSIASSKELGTDKDGKEVLPVAQSDTNMAAMAFDKDGKVVAAIVDTAQVKINFDKEGKVTSDAAAEYKTKHELKEDYNMKNASPIKKEWYEQMNAFQEWMIGKTADEITGLKVKENDHGPGIPDVPELTSSVTISVSSYLDVVGKAAANAK</sequence>
<evidence type="ECO:0008006" key="5">
    <source>
        <dbReference type="Google" id="ProtNLM"/>
    </source>
</evidence>
<dbReference type="Proteomes" id="UP000601171">
    <property type="component" value="Unassembled WGS sequence"/>
</dbReference>
<reference evidence="3" key="1">
    <citation type="submission" date="2020-08" db="EMBL/GenBank/DDBJ databases">
        <title>Genome public.</title>
        <authorList>
            <person name="Liu C."/>
            <person name="Sun Q."/>
        </authorList>
    </citation>
    <scope>NUCLEOTIDE SEQUENCE</scope>
    <source>
        <strain evidence="3">BX21</strain>
    </source>
</reference>
<feature type="signal peptide" evidence="2">
    <location>
        <begin position="1"/>
        <end position="22"/>
    </location>
</feature>
<feature type="region of interest" description="Disordered" evidence="1">
    <location>
        <begin position="22"/>
        <end position="51"/>
    </location>
</feature>
<evidence type="ECO:0000256" key="2">
    <source>
        <dbReference type="SAM" id="SignalP"/>
    </source>
</evidence>
<organism evidence="3 4">
    <name type="scientific">Paratissierella segnis</name>
    <dbReference type="NCBI Taxonomy" id="2763679"/>
    <lineage>
        <taxon>Bacteria</taxon>
        <taxon>Bacillati</taxon>
        <taxon>Bacillota</taxon>
        <taxon>Tissierellia</taxon>
        <taxon>Tissierellales</taxon>
        <taxon>Tissierellaceae</taxon>
        <taxon>Paratissierella</taxon>
    </lineage>
</organism>
<evidence type="ECO:0000313" key="3">
    <source>
        <dbReference type="EMBL" id="MBC8587888.1"/>
    </source>
</evidence>
<evidence type="ECO:0000313" key="4">
    <source>
        <dbReference type="Proteomes" id="UP000601171"/>
    </source>
</evidence>
<gene>
    <name evidence="3" type="ORF">H8707_06520</name>
</gene>
<comment type="caution">
    <text evidence="3">The sequence shown here is derived from an EMBL/GenBank/DDBJ whole genome shotgun (WGS) entry which is preliminary data.</text>
</comment>
<dbReference type="PROSITE" id="PS51257">
    <property type="entry name" value="PROKAR_LIPOPROTEIN"/>
    <property type="match status" value="1"/>
</dbReference>
<dbReference type="EMBL" id="JACRTG010000016">
    <property type="protein sequence ID" value="MBC8587888.1"/>
    <property type="molecule type" value="Genomic_DNA"/>
</dbReference>
<proteinExistence type="predicted"/>
<evidence type="ECO:0000256" key="1">
    <source>
        <dbReference type="SAM" id="MobiDB-lite"/>
    </source>
</evidence>
<name>A0A926ETD5_9FIRM</name>
<keyword evidence="4" id="KW-1185">Reference proteome</keyword>
<dbReference type="RefSeq" id="WP_262429335.1">
    <property type="nucleotide sequence ID" value="NZ_JACRTG010000016.1"/>
</dbReference>
<keyword evidence="2" id="KW-0732">Signal</keyword>
<protein>
    <recommendedName>
        <fullName evidence="5">FMN-binding protein</fullName>
    </recommendedName>
</protein>
<dbReference type="Gene3D" id="3.90.1010.20">
    <property type="match status" value="2"/>
</dbReference>